<feature type="transmembrane region" description="Helical" evidence="2">
    <location>
        <begin position="699"/>
        <end position="723"/>
    </location>
</feature>
<reference evidence="4" key="1">
    <citation type="journal article" date="2008" name="Nature">
        <title>The amphioxus genome and the evolution of the chordate karyotype.</title>
        <authorList>
            <consortium name="US DOE Joint Genome Institute (JGI-PGF)"/>
            <person name="Putnam N.H."/>
            <person name="Butts T."/>
            <person name="Ferrier D.E.K."/>
            <person name="Furlong R.F."/>
            <person name="Hellsten U."/>
            <person name="Kawashima T."/>
            <person name="Robinson-Rechavi M."/>
            <person name="Shoguchi E."/>
            <person name="Terry A."/>
            <person name="Yu J.-K."/>
            <person name="Benito-Gutierrez E.L."/>
            <person name="Dubchak I."/>
            <person name="Garcia-Fernandez J."/>
            <person name="Gibson-Brown J.J."/>
            <person name="Grigoriev I.V."/>
            <person name="Horton A.C."/>
            <person name="de Jong P.J."/>
            <person name="Jurka J."/>
            <person name="Kapitonov V.V."/>
            <person name="Kohara Y."/>
            <person name="Kuroki Y."/>
            <person name="Lindquist E."/>
            <person name="Lucas S."/>
            <person name="Osoegawa K."/>
            <person name="Pennacchio L.A."/>
            <person name="Salamov A.A."/>
            <person name="Satou Y."/>
            <person name="Sauka-Spengler T."/>
            <person name="Schmutz J."/>
            <person name="Shin-I T."/>
            <person name="Toyoda A."/>
            <person name="Bronner-Fraser M."/>
            <person name="Fujiyama A."/>
            <person name="Holland L.Z."/>
            <person name="Holland P.W.H."/>
            <person name="Satoh N."/>
            <person name="Rokhsar D.S."/>
        </authorList>
    </citation>
    <scope>NUCLEOTIDE SEQUENCE [LARGE SCALE GENOMIC DNA]</scope>
    <source>
        <strain evidence="4">S238N-H82</strain>
        <tissue evidence="4">Testes</tissue>
    </source>
</reference>
<keyword evidence="2" id="KW-0812">Transmembrane</keyword>
<name>C3ZSI7_BRAFL</name>
<evidence type="ECO:0000259" key="3">
    <source>
        <dbReference type="PROSITE" id="PS50835"/>
    </source>
</evidence>
<gene>
    <name evidence="4" type="ORF">BRAFLDRAFT_63328</name>
</gene>
<dbReference type="InterPro" id="IPR007110">
    <property type="entry name" value="Ig-like_dom"/>
</dbReference>
<feature type="domain" description="Ig-like" evidence="3">
    <location>
        <begin position="145"/>
        <end position="206"/>
    </location>
</feature>
<dbReference type="STRING" id="7739.C3ZSI7"/>
<feature type="compositionally biased region" description="Polar residues" evidence="1">
    <location>
        <begin position="422"/>
        <end position="452"/>
    </location>
</feature>
<feature type="region of interest" description="Disordered" evidence="1">
    <location>
        <begin position="729"/>
        <end position="866"/>
    </location>
</feature>
<dbReference type="AlphaFoldDB" id="C3ZSI7"/>
<dbReference type="Gene3D" id="2.60.40.10">
    <property type="entry name" value="Immunoglobulins"/>
    <property type="match status" value="1"/>
</dbReference>
<feature type="compositionally biased region" description="Polar residues" evidence="1">
    <location>
        <begin position="813"/>
        <end position="833"/>
    </location>
</feature>
<evidence type="ECO:0000256" key="2">
    <source>
        <dbReference type="SAM" id="Phobius"/>
    </source>
</evidence>
<protein>
    <recommendedName>
        <fullName evidence="3">Ig-like domain-containing protein</fullName>
    </recommendedName>
</protein>
<accession>C3ZSI7</accession>
<proteinExistence type="predicted"/>
<feature type="compositionally biased region" description="Basic and acidic residues" evidence="1">
    <location>
        <begin position="358"/>
        <end position="367"/>
    </location>
</feature>
<feature type="region of interest" description="Disordered" evidence="1">
    <location>
        <begin position="284"/>
        <end position="524"/>
    </location>
</feature>
<feature type="compositionally biased region" description="Basic and acidic residues" evidence="1">
    <location>
        <begin position="328"/>
        <end position="343"/>
    </location>
</feature>
<feature type="compositionally biased region" description="Basic and acidic residues" evidence="1">
    <location>
        <begin position="306"/>
        <end position="315"/>
    </location>
</feature>
<dbReference type="InterPro" id="IPR036179">
    <property type="entry name" value="Ig-like_dom_sf"/>
</dbReference>
<organism>
    <name type="scientific">Branchiostoma floridae</name>
    <name type="common">Florida lancelet</name>
    <name type="synonym">Amphioxus</name>
    <dbReference type="NCBI Taxonomy" id="7739"/>
    <lineage>
        <taxon>Eukaryota</taxon>
        <taxon>Metazoa</taxon>
        <taxon>Chordata</taxon>
        <taxon>Cephalochordata</taxon>
        <taxon>Leptocardii</taxon>
        <taxon>Amphioxiformes</taxon>
        <taxon>Branchiostomatidae</taxon>
        <taxon>Branchiostoma</taxon>
    </lineage>
</organism>
<keyword evidence="2" id="KW-0472">Membrane</keyword>
<keyword evidence="2" id="KW-1133">Transmembrane helix</keyword>
<feature type="compositionally biased region" description="Polar residues" evidence="1">
    <location>
        <begin position="749"/>
        <end position="767"/>
    </location>
</feature>
<evidence type="ECO:0000256" key="1">
    <source>
        <dbReference type="SAM" id="MobiDB-lite"/>
    </source>
</evidence>
<dbReference type="SUPFAM" id="SSF48726">
    <property type="entry name" value="Immunoglobulin"/>
    <property type="match status" value="1"/>
</dbReference>
<dbReference type="EMBL" id="GG666674">
    <property type="protein sequence ID" value="EEN44389.1"/>
    <property type="molecule type" value="Genomic_DNA"/>
</dbReference>
<dbReference type="InParanoid" id="C3ZSI7"/>
<dbReference type="InterPro" id="IPR013783">
    <property type="entry name" value="Ig-like_fold"/>
</dbReference>
<feature type="compositionally biased region" description="Basic residues" evidence="1">
    <location>
        <begin position="348"/>
        <end position="357"/>
    </location>
</feature>
<feature type="compositionally biased region" description="Polar residues" evidence="1">
    <location>
        <begin position="489"/>
        <end position="515"/>
    </location>
</feature>
<evidence type="ECO:0000313" key="4">
    <source>
        <dbReference type="EMBL" id="EEN44389.1"/>
    </source>
</evidence>
<sequence length="909" mass="98932">MTFWFPIFSLANCKDNHNVDGTLASLVMQHFAAKFYEAGWSLMRDDIRDGSYGTISSRYTRPTSFVFFSMKSGWSLMCDDIGDDGTIEYFPGPWNGRVDLVNGKDLRIPSVSRDDDSDRASVKYRCSQPTGGVGGSHTLHVRYPPSSITVTGYNSSSALHPRDELQLSCTASDSKPEPSFAWHRNGPKIEDGNTLTINPIKLENNGDIITMRGAGKRKTRPPVRFGDYQLDDQYAWSDHASLRDCPSPVVSSLSPPIDELEDEIDHQLAEVSRSIERIQLNEARLREHDQQTKPKKTQRNPPPQTRDIRQDDVPRNSRVRMTSPPRAFSREPDSRTFSRDFGQDGRGAPRKNPSRRPAHTDEYEHTRGYPSLRDIRSMNYLQDPFTSAERVRAQPRQPPPGDTFGWDLDGDNNRRPRRQRDYSSAVTFSPQSEFDNDSTITLGSQSDLSSRTGPVLGHTTLTETHGQEPVTLVMNPPQSGEATECSKASLATSQDRPHSASSVGSLTQHTSNATAESRRSCPAHTGLRIQPTRLPGISSCSGPHSFAAGSVGLVTADMWSANTVTTLDVPSPKPIPPRSAIELHELVYDSGTLNFQGLRLPVSSNLKIPVWRATLSQYHDSKVADFLEFGWPVGYTAATLPRSTARNHTSATQCKVTQHDGNDPVYDWEGEGERIILSVTDDEPGDDTTVGGPGNGVDVGLAVGLSVAAVAVLVIIALLVVLIKKIRNRPSPTPVSGEDGHGSPGNGGIQMSQLPPSHQNGTITSGAQDEIVDSEDGPSGPATGEFGIEHEGPPTSPGDHAEPEEPSGGPVTEESSQDGTSEQPHTQPTQPSNGADGGSLPYLVIESTGAGRPTQPESTSGAPSTIWPDIYDIVESNLRSKYRSSLARALGLGETDISNIEEDYHLRAR</sequence>
<dbReference type="PROSITE" id="PS50835">
    <property type="entry name" value="IG_LIKE"/>
    <property type="match status" value="1"/>
</dbReference>